<dbReference type="EMBL" id="BKCP01006294">
    <property type="protein sequence ID" value="GER42358.1"/>
    <property type="molecule type" value="Genomic_DNA"/>
</dbReference>
<dbReference type="AlphaFoldDB" id="A0A5A7QBJ0"/>
<evidence type="ECO:0000313" key="3">
    <source>
        <dbReference type="Proteomes" id="UP000325081"/>
    </source>
</evidence>
<evidence type="ECO:0000256" key="1">
    <source>
        <dbReference type="SAM" id="MobiDB-lite"/>
    </source>
</evidence>
<reference evidence="3" key="1">
    <citation type="journal article" date="2019" name="Curr. Biol.">
        <title>Genome Sequence of Striga asiatica Provides Insight into the Evolution of Plant Parasitism.</title>
        <authorList>
            <person name="Yoshida S."/>
            <person name="Kim S."/>
            <person name="Wafula E.K."/>
            <person name="Tanskanen J."/>
            <person name="Kim Y.M."/>
            <person name="Honaas L."/>
            <person name="Yang Z."/>
            <person name="Spallek T."/>
            <person name="Conn C.E."/>
            <person name="Ichihashi Y."/>
            <person name="Cheong K."/>
            <person name="Cui S."/>
            <person name="Der J.P."/>
            <person name="Gundlach H."/>
            <person name="Jiao Y."/>
            <person name="Hori C."/>
            <person name="Ishida J.K."/>
            <person name="Kasahara H."/>
            <person name="Kiba T."/>
            <person name="Kim M.S."/>
            <person name="Koo N."/>
            <person name="Laohavisit A."/>
            <person name="Lee Y.H."/>
            <person name="Lumba S."/>
            <person name="McCourt P."/>
            <person name="Mortimer J.C."/>
            <person name="Mutuku J.M."/>
            <person name="Nomura T."/>
            <person name="Sasaki-Sekimoto Y."/>
            <person name="Seto Y."/>
            <person name="Wang Y."/>
            <person name="Wakatake T."/>
            <person name="Sakakibara H."/>
            <person name="Demura T."/>
            <person name="Yamaguchi S."/>
            <person name="Yoneyama K."/>
            <person name="Manabe R.I."/>
            <person name="Nelson D.C."/>
            <person name="Schulman A.H."/>
            <person name="Timko M.P."/>
            <person name="dePamphilis C.W."/>
            <person name="Choi D."/>
            <person name="Shirasu K."/>
        </authorList>
    </citation>
    <scope>NUCLEOTIDE SEQUENCE [LARGE SCALE GENOMIC DNA]</scope>
    <source>
        <strain evidence="3">cv. UVA1</strain>
    </source>
</reference>
<comment type="caution">
    <text evidence="2">The sequence shown here is derived from an EMBL/GenBank/DDBJ whole genome shotgun (WGS) entry which is preliminary data.</text>
</comment>
<protein>
    <submittedName>
        <fullName evidence="2">Ion transport 2 domain protein</fullName>
    </submittedName>
</protein>
<keyword evidence="3" id="KW-1185">Reference proteome</keyword>
<feature type="region of interest" description="Disordered" evidence="1">
    <location>
        <begin position="108"/>
        <end position="155"/>
    </location>
</feature>
<organism evidence="2 3">
    <name type="scientific">Striga asiatica</name>
    <name type="common">Asiatic witchweed</name>
    <name type="synonym">Buchnera asiatica</name>
    <dbReference type="NCBI Taxonomy" id="4170"/>
    <lineage>
        <taxon>Eukaryota</taxon>
        <taxon>Viridiplantae</taxon>
        <taxon>Streptophyta</taxon>
        <taxon>Embryophyta</taxon>
        <taxon>Tracheophyta</taxon>
        <taxon>Spermatophyta</taxon>
        <taxon>Magnoliopsida</taxon>
        <taxon>eudicotyledons</taxon>
        <taxon>Gunneridae</taxon>
        <taxon>Pentapetalae</taxon>
        <taxon>asterids</taxon>
        <taxon>lamiids</taxon>
        <taxon>Lamiales</taxon>
        <taxon>Orobanchaceae</taxon>
        <taxon>Buchnereae</taxon>
        <taxon>Striga</taxon>
    </lineage>
</organism>
<evidence type="ECO:0000313" key="2">
    <source>
        <dbReference type="EMBL" id="GER42358.1"/>
    </source>
</evidence>
<dbReference type="Proteomes" id="UP000325081">
    <property type="component" value="Unassembled WGS sequence"/>
</dbReference>
<accession>A0A5A7QBJ0</accession>
<gene>
    <name evidence="2" type="ORF">STAS_19139</name>
</gene>
<sequence>MLGHVPPLTHLESGVVLVGCQAGDLVRQLTRHHLQVSTTCERVSARFRDKRAGPRVPRWAHGEEPPTVENDVRVALGFVVVGEHSPGRVAGGADRQSVPLVAAVVLDQREDDGHHQQVQVRGRNSGLGDDERGREVEPDGLEGAGRQLVEEGKGG</sequence>
<proteinExistence type="predicted"/>
<name>A0A5A7QBJ0_STRAF</name>